<evidence type="ECO:0000313" key="1">
    <source>
        <dbReference type="EMBL" id="ORZ35761.1"/>
    </source>
</evidence>
<proteinExistence type="predicted"/>
<gene>
    <name evidence="1" type="ORF">BCR44DRAFT_48656</name>
</gene>
<dbReference type="AlphaFoldDB" id="A0A1Y2HPN5"/>
<dbReference type="InterPro" id="IPR052050">
    <property type="entry name" value="SecEffector_AnkRepeat"/>
</dbReference>
<dbReference type="PANTHER" id="PTHR46586:SF3">
    <property type="entry name" value="ANKYRIN REPEAT-CONTAINING PROTEIN"/>
    <property type="match status" value="1"/>
</dbReference>
<accession>A0A1Y2HPN5</accession>
<sequence>MNTRAPRNSSTREASMPIELAELVLTSAIHRTAAISLWNPTSIAQPLNLDLMQWWQSRGYLGSDPGCSDRKAIEYLSTAVRAATRAGHVHVLEWLLDRYPVIFYKVCQDEASPPIMKVAAEAGKVDVVQWWFDMCSSDRLGKMPPLAHIVAVALGAGNVPLLEWCRVHPLVVAQFKQDAWRCQFALAEALGTHTLDWFDFLGIAPTADEYKAVASFAYAVANVDALKWLQERGQLTQCRLEPLHLTMVRNPGKHVDKVLPMLEWIHGNVALDSNAQTADRTVDIGFMWGTSGYVKALDWFVSRGYKLDRDIWKPFFAHVPDGDIQVRDWLVSHFDISLEQLAAVAQDMDCYPLLDVDIWKWWLDRVGPVESFAKHFRDFSSFYNPSKNPRCVSIVKLWIESGGKLDFPACIQAASCSGNVAVLDWFLNTLKVPIDHFAAWAALRPSYKPDALLWWWANITRVHAVRKAVLLVAATEGTELPLAATVRNPIKAHMLKSMLKFAHFAVPSAFDLCDSDNVAMLKYLWADPVFRCELLDEDDLKVAIKSAHGNKKKHLRKWWKSIGKCDE</sequence>
<evidence type="ECO:0000313" key="2">
    <source>
        <dbReference type="Proteomes" id="UP000193411"/>
    </source>
</evidence>
<comment type="caution">
    <text evidence="1">The sequence shown here is derived from an EMBL/GenBank/DDBJ whole genome shotgun (WGS) entry which is preliminary data.</text>
</comment>
<name>A0A1Y2HPN5_9FUNG</name>
<dbReference type="Proteomes" id="UP000193411">
    <property type="component" value="Unassembled WGS sequence"/>
</dbReference>
<dbReference type="SUPFAM" id="SSF140860">
    <property type="entry name" value="Pseudo ankyrin repeat-like"/>
    <property type="match status" value="1"/>
</dbReference>
<keyword evidence="2" id="KW-1185">Reference proteome</keyword>
<organism evidence="1 2">
    <name type="scientific">Catenaria anguillulae PL171</name>
    <dbReference type="NCBI Taxonomy" id="765915"/>
    <lineage>
        <taxon>Eukaryota</taxon>
        <taxon>Fungi</taxon>
        <taxon>Fungi incertae sedis</taxon>
        <taxon>Blastocladiomycota</taxon>
        <taxon>Blastocladiomycetes</taxon>
        <taxon>Blastocladiales</taxon>
        <taxon>Catenariaceae</taxon>
        <taxon>Catenaria</taxon>
    </lineage>
</organism>
<reference evidence="1 2" key="1">
    <citation type="submission" date="2016-07" db="EMBL/GenBank/DDBJ databases">
        <title>Pervasive Adenine N6-methylation of Active Genes in Fungi.</title>
        <authorList>
            <consortium name="DOE Joint Genome Institute"/>
            <person name="Mondo S.J."/>
            <person name="Dannebaum R.O."/>
            <person name="Kuo R.C."/>
            <person name="Labutti K."/>
            <person name="Haridas S."/>
            <person name="Kuo A."/>
            <person name="Salamov A."/>
            <person name="Ahrendt S.R."/>
            <person name="Lipzen A."/>
            <person name="Sullivan W."/>
            <person name="Andreopoulos W.B."/>
            <person name="Clum A."/>
            <person name="Lindquist E."/>
            <person name="Daum C."/>
            <person name="Ramamoorthy G.K."/>
            <person name="Gryganskyi A."/>
            <person name="Culley D."/>
            <person name="Magnuson J.K."/>
            <person name="James T.Y."/>
            <person name="O'Malley M.A."/>
            <person name="Stajich J.E."/>
            <person name="Spatafora J.W."/>
            <person name="Visel A."/>
            <person name="Grigoriev I.V."/>
        </authorList>
    </citation>
    <scope>NUCLEOTIDE SEQUENCE [LARGE SCALE GENOMIC DNA]</scope>
    <source>
        <strain evidence="1 2">PL171</strain>
    </source>
</reference>
<protein>
    <recommendedName>
        <fullName evidence="3">Ankyrin repeat-containing domain protein</fullName>
    </recommendedName>
</protein>
<dbReference type="PANTHER" id="PTHR46586">
    <property type="entry name" value="ANKYRIN REPEAT-CONTAINING PROTEIN"/>
    <property type="match status" value="1"/>
</dbReference>
<evidence type="ECO:0008006" key="3">
    <source>
        <dbReference type="Google" id="ProtNLM"/>
    </source>
</evidence>
<dbReference type="EMBL" id="MCFL01000020">
    <property type="protein sequence ID" value="ORZ35761.1"/>
    <property type="molecule type" value="Genomic_DNA"/>
</dbReference>